<organism evidence="1 2">
    <name type="scientific">Sarcoptes scabiei</name>
    <name type="common">Itch mite</name>
    <name type="synonym">Acarus scabiei</name>
    <dbReference type="NCBI Taxonomy" id="52283"/>
    <lineage>
        <taxon>Eukaryota</taxon>
        <taxon>Metazoa</taxon>
        <taxon>Ecdysozoa</taxon>
        <taxon>Arthropoda</taxon>
        <taxon>Chelicerata</taxon>
        <taxon>Arachnida</taxon>
        <taxon>Acari</taxon>
        <taxon>Acariformes</taxon>
        <taxon>Sarcoptiformes</taxon>
        <taxon>Astigmata</taxon>
        <taxon>Psoroptidia</taxon>
        <taxon>Sarcoptoidea</taxon>
        <taxon>Sarcoptidae</taxon>
        <taxon>Sarcoptinae</taxon>
        <taxon>Sarcoptes</taxon>
    </lineage>
</organism>
<dbReference type="EMBL" id="JXLN01017096">
    <property type="protein sequence ID" value="KPM11398.1"/>
    <property type="molecule type" value="Genomic_DNA"/>
</dbReference>
<evidence type="ECO:0000313" key="2">
    <source>
        <dbReference type="Proteomes" id="UP000616769"/>
    </source>
</evidence>
<reference evidence="1 2" key="1">
    <citation type="journal article" date="2015" name="Parasit. Vectors">
        <title>Draft genome of the scabies mite.</title>
        <authorList>
            <person name="Rider S.D.Jr."/>
            <person name="Morgan M.S."/>
            <person name="Arlian L.G."/>
        </authorList>
    </citation>
    <scope>NUCLEOTIDE SEQUENCE [LARGE SCALE GENOMIC DNA]</scope>
    <source>
        <strain evidence="1">Arlian Lab</strain>
    </source>
</reference>
<gene>
    <name evidence="1" type="ORF">QR98_0099690</name>
</gene>
<evidence type="ECO:0000313" key="1">
    <source>
        <dbReference type="EMBL" id="KPM11398.1"/>
    </source>
</evidence>
<sequence length="86" mass="9403">MSATTDQLVDRNVIAKNINIQAVVGEILAKPIAIAEKGTLKRTPDAHTHGSAVGYRLLKYFEPPYPIKTPTRPPTQAMIPKINPTL</sequence>
<comment type="caution">
    <text evidence="1">The sequence shown here is derived from an EMBL/GenBank/DDBJ whole genome shotgun (WGS) entry which is preliminary data.</text>
</comment>
<proteinExistence type="predicted"/>
<dbReference type="Proteomes" id="UP000616769">
    <property type="component" value="Unassembled WGS sequence"/>
</dbReference>
<dbReference type="AlphaFoldDB" id="A0A132AK46"/>
<name>A0A132AK46_SARSC</name>
<dbReference type="VEuPathDB" id="VectorBase:SSCA009603"/>
<protein>
    <submittedName>
        <fullName evidence="1">Uncharacterized protein</fullName>
    </submittedName>
</protein>
<accession>A0A132AK46</accession>